<dbReference type="GO" id="GO:0015074">
    <property type="term" value="P:DNA integration"/>
    <property type="evidence" value="ECO:0007669"/>
    <property type="project" value="InterPro"/>
</dbReference>
<name>A0AAQ3U9L0_PASNO</name>
<dbReference type="GO" id="GO:0003676">
    <property type="term" value="F:nucleic acid binding"/>
    <property type="evidence" value="ECO:0007669"/>
    <property type="project" value="InterPro"/>
</dbReference>
<evidence type="ECO:0000313" key="3">
    <source>
        <dbReference type="Proteomes" id="UP001341281"/>
    </source>
</evidence>
<protein>
    <recommendedName>
        <fullName evidence="1">Integrase catalytic domain-containing protein</fullName>
    </recommendedName>
</protein>
<dbReference type="InterPro" id="IPR036397">
    <property type="entry name" value="RNaseH_sf"/>
</dbReference>
<keyword evidence="3" id="KW-1185">Reference proteome</keyword>
<dbReference type="Proteomes" id="UP001341281">
    <property type="component" value="Chromosome 07"/>
</dbReference>
<dbReference type="PANTHER" id="PTHR42648">
    <property type="entry name" value="TRANSPOSASE, PUTATIVE-RELATED"/>
    <property type="match status" value="1"/>
</dbReference>
<dbReference type="Gene3D" id="3.30.420.10">
    <property type="entry name" value="Ribonuclease H-like superfamily/Ribonuclease H"/>
    <property type="match status" value="1"/>
</dbReference>
<dbReference type="InterPro" id="IPR012337">
    <property type="entry name" value="RNaseH-like_sf"/>
</dbReference>
<dbReference type="PANTHER" id="PTHR42648:SF25">
    <property type="entry name" value="RNA-DIRECTED DNA POLYMERASE"/>
    <property type="match status" value="1"/>
</dbReference>
<gene>
    <name evidence="2" type="ORF">U9M48_033974</name>
</gene>
<dbReference type="InterPro" id="IPR039537">
    <property type="entry name" value="Retrotran_Ty1/copia-like"/>
</dbReference>
<dbReference type="EMBL" id="CP144751">
    <property type="protein sequence ID" value="WVZ87319.1"/>
    <property type="molecule type" value="Genomic_DNA"/>
</dbReference>
<sequence>MEEAGFKILLDQGCLKIWDQRRRLLAKVARGANHLYVLKLDIAQPVCLAAQGTSTAWRGLRRLAQEEMVRGMPQIEHVDQVCDSCLTGKQRCLAFPAEAKYRAAHKLELVHGDLCGPVTPTTPRGNKLFFLLVDHLSRYMWLILLSTKDQAAMVFTAFQVRAEAEAGRKLGTLHTDHGGEFTACTFIEHCTQEEMQRHYTAPYTPQQNGVVERHNQTVMGMARSMMKAMSMPGWFWGEVVTTAVFILNRSPTQSIDGKDSL</sequence>
<feature type="domain" description="Integrase catalytic" evidence="1">
    <location>
        <begin position="102"/>
        <end position="261"/>
    </location>
</feature>
<accession>A0AAQ3U9L0</accession>
<dbReference type="AlphaFoldDB" id="A0AAQ3U9L0"/>
<organism evidence="2 3">
    <name type="scientific">Paspalum notatum var. saurae</name>
    <dbReference type="NCBI Taxonomy" id="547442"/>
    <lineage>
        <taxon>Eukaryota</taxon>
        <taxon>Viridiplantae</taxon>
        <taxon>Streptophyta</taxon>
        <taxon>Embryophyta</taxon>
        <taxon>Tracheophyta</taxon>
        <taxon>Spermatophyta</taxon>
        <taxon>Magnoliopsida</taxon>
        <taxon>Liliopsida</taxon>
        <taxon>Poales</taxon>
        <taxon>Poaceae</taxon>
        <taxon>PACMAD clade</taxon>
        <taxon>Panicoideae</taxon>
        <taxon>Andropogonodae</taxon>
        <taxon>Paspaleae</taxon>
        <taxon>Paspalinae</taxon>
        <taxon>Paspalum</taxon>
    </lineage>
</organism>
<dbReference type="SUPFAM" id="SSF53098">
    <property type="entry name" value="Ribonuclease H-like"/>
    <property type="match status" value="1"/>
</dbReference>
<dbReference type="InterPro" id="IPR001584">
    <property type="entry name" value="Integrase_cat-core"/>
</dbReference>
<evidence type="ECO:0000313" key="2">
    <source>
        <dbReference type="EMBL" id="WVZ87319.1"/>
    </source>
</evidence>
<dbReference type="Pfam" id="PF00665">
    <property type="entry name" value="rve"/>
    <property type="match status" value="1"/>
</dbReference>
<reference evidence="2 3" key="1">
    <citation type="submission" date="2024-02" db="EMBL/GenBank/DDBJ databases">
        <title>High-quality chromosome-scale genome assembly of Pensacola bahiagrass (Paspalum notatum Flugge var. saurae).</title>
        <authorList>
            <person name="Vega J.M."/>
            <person name="Podio M."/>
            <person name="Orjuela J."/>
            <person name="Siena L.A."/>
            <person name="Pessino S.C."/>
            <person name="Combes M.C."/>
            <person name="Mariac C."/>
            <person name="Albertini E."/>
            <person name="Pupilli F."/>
            <person name="Ortiz J.P.A."/>
            <person name="Leblanc O."/>
        </authorList>
    </citation>
    <scope>NUCLEOTIDE SEQUENCE [LARGE SCALE GENOMIC DNA]</scope>
    <source>
        <strain evidence="2">R1</strain>
        <tissue evidence="2">Leaf</tissue>
    </source>
</reference>
<proteinExistence type="predicted"/>
<dbReference type="PROSITE" id="PS50994">
    <property type="entry name" value="INTEGRASE"/>
    <property type="match status" value="1"/>
</dbReference>
<evidence type="ECO:0000259" key="1">
    <source>
        <dbReference type="PROSITE" id="PS50994"/>
    </source>
</evidence>